<feature type="transmembrane region" description="Helical" evidence="8">
    <location>
        <begin position="6"/>
        <end position="26"/>
    </location>
</feature>
<feature type="transmembrane region" description="Helical" evidence="8">
    <location>
        <begin position="54"/>
        <end position="75"/>
    </location>
</feature>
<evidence type="ECO:0000313" key="12">
    <source>
        <dbReference type="Proteomes" id="UP000783287"/>
    </source>
</evidence>
<name>A0A955L6J7_9BACT</name>
<evidence type="ECO:0000256" key="3">
    <source>
        <dbReference type="ARBA" id="ARBA00022737"/>
    </source>
</evidence>
<dbReference type="InterPro" id="IPR000644">
    <property type="entry name" value="CBS_dom"/>
</dbReference>
<organism evidence="11 12">
    <name type="scientific">Candidatus Dojkabacteria bacterium</name>
    <dbReference type="NCBI Taxonomy" id="2099670"/>
    <lineage>
        <taxon>Bacteria</taxon>
        <taxon>Candidatus Dojkabacteria</taxon>
    </lineage>
</organism>
<dbReference type="Gene3D" id="3.10.580.10">
    <property type="entry name" value="CBS-domain"/>
    <property type="match status" value="1"/>
</dbReference>
<keyword evidence="4 7" id="KW-1133">Transmembrane helix</keyword>
<evidence type="ECO:0000259" key="9">
    <source>
        <dbReference type="PROSITE" id="PS51371"/>
    </source>
</evidence>
<proteinExistence type="predicted"/>
<reference evidence="11" key="1">
    <citation type="submission" date="2020-04" db="EMBL/GenBank/DDBJ databases">
        <authorList>
            <person name="Zhang T."/>
        </authorList>
    </citation>
    <scope>NUCLEOTIDE SEQUENCE</scope>
    <source>
        <strain evidence="11">HKST-UBA14</strain>
    </source>
</reference>
<accession>A0A955L6J7</accession>
<keyword evidence="5 7" id="KW-0472">Membrane</keyword>
<comment type="caution">
    <text evidence="11">The sequence shown here is derived from an EMBL/GenBank/DDBJ whole genome shotgun (WGS) entry which is preliminary data.</text>
</comment>
<reference evidence="11" key="2">
    <citation type="journal article" date="2021" name="Microbiome">
        <title>Successional dynamics and alternative stable states in a saline activated sludge microbial community over 9 years.</title>
        <authorList>
            <person name="Wang Y."/>
            <person name="Ye J."/>
            <person name="Ju F."/>
            <person name="Liu L."/>
            <person name="Boyd J.A."/>
            <person name="Deng Y."/>
            <person name="Parks D.H."/>
            <person name="Jiang X."/>
            <person name="Yin X."/>
            <person name="Woodcroft B.J."/>
            <person name="Tyson G.W."/>
            <person name="Hugenholtz P."/>
            <person name="Polz M.F."/>
            <person name="Zhang T."/>
        </authorList>
    </citation>
    <scope>NUCLEOTIDE SEQUENCE</scope>
    <source>
        <strain evidence="11">HKST-UBA14</strain>
    </source>
</reference>
<evidence type="ECO:0000313" key="11">
    <source>
        <dbReference type="EMBL" id="MCA9383568.1"/>
    </source>
</evidence>
<sequence length="335" mass="37682">MIFIVTILFVLLSGLFSGLNLGLLSLNKNELERKIRLGDENAKKVYPVRKQGNLLLTTLLLGNVAVNAALSIFLADVSSGLVGGLLSTALIVLFGEIIPQSYISRHALRIGASTAWITKIIIFVLYPVAKPIAFALDKILGEELPTIWSKEELKEIIKHHEDHPDSLIDQDEERIIIGALSYSNKEAKDVMTPRTVVYAIEQNETLDQQRLTEIKYRRYTRIPVYSDVMDNVVGIIFAKDLLAVDDQIIARDVMRKDKFIKIKEEQTLDDLLNMFINKRIHLACVYDEFGGFSGVVTLEDVIEEILQEEVYDEGETMVDLRDVALSKGEEVTSDS</sequence>
<dbReference type="GO" id="GO:0016020">
    <property type="term" value="C:membrane"/>
    <property type="evidence" value="ECO:0007669"/>
    <property type="project" value="UniProtKB-SubCell"/>
</dbReference>
<dbReference type="GO" id="GO:0010960">
    <property type="term" value="P:magnesium ion homeostasis"/>
    <property type="evidence" value="ECO:0007669"/>
    <property type="project" value="InterPro"/>
</dbReference>
<protein>
    <submittedName>
        <fullName evidence="11">DUF21 domain-containing protein</fullName>
    </submittedName>
</protein>
<evidence type="ECO:0000256" key="4">
    <source>
        <dbReference type="ARBA" id="ARBA00022989"/>
    </source>
</evidence>
<dbReference type="InterPro" id="IPR045095">
    <property type="entry name" value="ACDP"/>
</dbReference>
<feature type="domain" description="CNNM transmembrane" evidence="10">
    <location>
        <begin position="1"/>
        <end position="172"/>
    </location>
</feature>
<evidence type="ECO:0000256" key="7">
    <source>
        <dbReference type="PROSITE-ProRule" id="PRU01193"/>
    </source>
</evidence>
<dbReference type="Pfam" id="PF01595">
    <property type="entry name" value="CNNM"/>
    <property type="match status" value="1"/>
</dbReference>
<dbReference type="EMBL" id="JAGQLK010000091">
    <property type="protein sequence ID" value="MCA9383568.1"/>
    <property type="molecule type" value="Genomic_DNA"/>
</dbReference>
<dbReference type="PANTHER" id="PTHR12064">
    <property type="entry name" value="METAL TRANSPORTER CNNM"/>
    <property type="match status" value="1"/>
</dbReference>
<evidence type="ECO:0000256" key="5">
    <source>
        <dbReference type="ARBA" id="ARBA00023136"/>
    </source>
</evidence>
<dbReference type="AlphaFoldDB" id="A0A955L6J7"/>
<evidence type="ECO:0000259" key="10">
    <source>
        <dbReference type="PROSITE" id="PS51846"/>
    </source>
</evidence>
<evidence type="ECO:0000256" key="6">
    <source>
        <dbReference type="PROSITE-ProRule" id="PRU00703"/>
    </source>
</evidence>
<dbReference type="PROSITE" id="PS51846">
    <property type="entry name" value="CNNM"/>
    <property type="match status" value="1"/>
</dbReference>
<dbReference type="PANTHER" id="PTHR12064:SF94">
    <property type="entry name" value="UNEXTENDED PROTEIN"/>
    <property type="match status" value="1"/>
</dbReference>
<feature type="transmembrane region" description="Helical" evidence="8">
    <location>
        <begin position="110"/>
        <end position="129"/>
    </location>
</feature>
<keyword evidence="6" id="KW-0129">CBS domain</keyword>
<feature type="domain" description="CBS" evidence="9">
    <location>
        <begin position="191"/>
        <end position="253"/>
    </location>
</feature>
<dbReference type="SUPFAM" id="SSF54631">
    <property type="entry name" value="CBS-domain pair"/>
    <property type="match status" value="1"/>
</dbReference>
<evidence type="ECO:0000256" key="2">
    <source>
        <dbReference type="ARBA" id="ARBA00022692"/>
    </source>
</evidence>
<feature type="transmembrane region" description="Helical" evidence="8">
    <location>
        <begin position="81"/>
        <end position="98"/>
    </location>
</feature>
<evidence type="ECO:0000256" key="1">
    <source>
        <dbReference type="ARBA" id="ARBA00004141"/>
    </source>
</evidence>
<dbReference type="InterPro" id="IPR046342">
    <property type="entry name" value="CBS_dom_sf"/>
</dbReference>
<keyword evidence="2 7" id="KW-0812">Transmembrane</keyword>
<gene>
    <name evidence="11" type="ORF">KC909_04325</name>
</gene>
<comment type="subcellular location">
    <subcellularLocation>
        <location evidence="1">Membrane</location>
        <topology evidence="1">Multi-pass membrane protein</topology>
    </subcellularLocation>
</comment>
<dbReference type="CDD" id="cd04590">
    <property type="entry name" value="CBS_pair_CorC_HlyC_assoc"/>
    <property type="match status" value="1"/>
</dbReference>
<dbReference type="Proteomes" id="UP000783287">
    <property type="component" value="Unassembled WGS sequence"/>
</dbReference>
<dbReference type="InterPro" id="IPR044751">
    <property type="entry name" value="Ion_transp-like_CBS"/>
</dbReference>
<keyword evidence="3" id="KW-0677">Repeat</keyword>
<dbReference type="PROSITE" id="PS51371">
    <property type="entry name" value="CBS"/>
    <property type="match status" value="2"/>
</dbReference>
<evidence type="ECO:0000256" key="8">
    <source>
        <dbReference type="SAM" id="Phobius"/>
    </source>
</evidence>
<feature type="domain" description="CBS" evidence="9">
    <location>
        <begin position="254"/>
        <end position="313"/>
    </location>
</feature>
<dbReference type="InterPro" id="IPR002550">
    <property type="entry name" value="CNNM"/>
</dbReference>
<dbReference type="Pfam" id="PF00571">
    <property type="entry name" value="CBS"/>
    <property type="match status" value="1"/>
</dbReference>